<dbReference type="PROSITE" id="PS50112">
    <property type="entry name" value="PAS"/>
    <property type="match status" value="1"/>
</dbReference>
<dbReference type="SUPFAM" id="SSF52172">
    <property type="entry name" value="CheY-like"/>
    <property type="match status" value="1"/>
</dbReference>
<keyword evidence="5" id="KW-0808">Transferase</keyword>
<gene>
    <name evidence="16" type="ORF">ACFO4O_11090</name>
</gene>
<evidence type="ECO:0000256" key="11">
    <source>
        <dbReference type="SAM" id="Phobius"/>
    </source>
</evidence>
<dbReference type="Gene3D" id="3.30.450.350">
    <property type="entry name" value="CHASE domain"/>
    <property type="match status" value="1"/>
</dbReference>
<name>A0ABV9LW09_9ALTE</name>
<dbReference type="CDD" id="cd00130">
    <property type="entry name" value="PAS"/>
    <property type="match status" value="1"/>
</dbReference>
<proteinExistence type="predicted"/>
<evidence type="ECO:0000259" key="15">
    <source>
        <dbReference type="PROSITE" id="PS50839"/>
    </source>
</evidence>
<dbReference type="SUPFAM" id="SSF55874">
    <property type="entry name" value="ATPase domain of HSP90 chaperone/DNA topoisomerase II/histidine kinase"/>
    <property type="match status" value="1"/>
</dbReference>
<feature type="transmembrane region" description="Helical" evidence="11">
    <location>
        <begin position="131"/>
        <end position="150"/>
    </location>
</feature>
<evidence type="ECO:0000259" key="14">
    <source>
        <dbReference type="PROSITE" id="PS50112"/>
    </source>
</evidence>
<evidence type="ECO:0000313" key="16">
    <source>
        <dbReference type="EMBL" id="MFC4700707.1"/>
    </source>
</evidence>
<dbReference type="EC" id="2.7.13.3" evidence="3"/>
<dbReference type="PROSITE" id="PS50109">
    <property type="entry name" value="HIS_KIN"/>
    <property type="match status" value="1"/>
</dbReference>
<dbReference type="GO" id="GO:0005524">
    <property type="term" value="F:ATP binding"/>
    <property type="evidence" value="ECO:0007669"/>
    <property type="project" value="UniProtKB-KW"/>
</dbReference>
<dbReference type="InterPro" id="IPR011006">
    <property type="entry name" value="CheY-like_superfamily"/>
</dbReference>
<dbReference type="InterPro" id="IPR035965">
    <property type="entry name" value="PAS-like_dom_sf"/>
</dbReference>
<keyword evidence="17" id="KW-1185">Reference proteome</keyword>
<feature type="domain" description="Response regulatory" evidence="13">
    <location>
        <begin position="863"/>
        <end position="977"/>
    </location>
</feature>
<feature type="domain" description="PAS" evidence="14">
    <location>
        <begin position="481"/>
        <end position="530"/>
    </location>
</feature>
<dbReference type="PRINTS" id="PR00344">
    <property type="entry name" value="BCTRLSENSOR"/>
</dbReference>
<feature type="domain" description="Histidine kinase" evidence="12">
    <location>
        <begin position="621"/>
        <end position="841"/>
    </location>
</feature>
<dbReference type="InterPro" id="IPR036890">
    <property type="entry name" value="HATPase_C_sf"/>
</dbReference>
<dbReference type="Pfam" id="PF02518">
    <property type="entry name" value="HATPase_c"/>
    <property type="match status" value="1"/>
</dbReference>
<dbReference type="InterPro" id="IPR005467">
    <property type="entry name" value="His_kinase_dom"/>
</dbReference>
<keyword evidence="6 11" id="KW-0812">Transmembrane</keyword>
<dbReference type="InterPro" id="IPR036097">
    <property type="entry name" value="HisK_dim/P_sf"/>
</dbReference>
<dbReference type="CDD" id="cd00082">
    <property type="entry name" value="HisKA"/>
    <property type="match status" value="1"/>
</dbReference>
<keyword evidence="7" id="KW-0418">Kinase</keyword>
<keyword evidence="9 11" id="KW-0472">Membrane</keyword>
<evidence type="ECO:0000256" key="5">
    <source>
        <dbReference type="ARBA" id="ARBA00022679"/>
    </source>
</evidence>
<feature type="transmembrane region" description="Helical" evidence="11">
    <location>
        <begin position="196"/>
        <end position="216"/>
    </location>
</feature>
<dbReference type="SMART" id="SM00388">
    <property type="entry name" value="HisKA"/>
    <property type="match status" value="1"/>
</dbReference>
<dbReference type="SUPFAM" id="SSF55785">
    <property type="entry name" value="PYP-like sensor domain (PAS domain)"/>
    <property type="match status" value="1"/>
</dbReference>
<evidence type="ECO:0000259" key="13">
    <source>
        <dbReference type="PROSITE" id="PS50110"/>
    </source>
</evidence>
<dbReference type="InterPro" id="IPR001789">
    <property type="entry name" value="Sig_transdc_resp-reg_receiver"/>
</dbReference>
<evidence type="ECO:0000256" key="8">
    <source>
        <dbReference type="ARBA" id="ARBA00022989"/>
    </source>
</evidence>
<dbReference type="InterPro" id="IPR003661">
    <property type="entry name" value="HisK_dim/P_dom"/>
</dbReference>
<evidence type="ECO:0000313" key="17">
    <source>
        <dbReference type="Proteomes" id="UP001595897"/>
    </source>
</evidence>
<keyword evidence="8 11" id="KW-1133">Transmembrane helix</keyword>
<dbReference type="NCBIfam" id="TIGR00229">
    <property type="entry name" value="sensory_box"/>
    <property type="match status" value="1"/>
</dbReference>
<dbReference type="PANTHER" id="PTHR43047">
    <property type="entry name" value="TWO-COMPONENT HISTIDINE PROTEIN KINASE"/>
    <property type="match status" value="1"/>
</dbReference>
<dbReference type="Pfam" id="PF00072">
    <property type="entry name" value="Response_reg"/>
    <property type="match status" value="1"/>
</dbReference>
<dbReference type="InterPro" id="IPR004358">
    <property type="entry name" value="Sig_transdc_His_kin-like_C"/>
</dbReference>
<dbReference type="CDD" id="cd17546">
    <property type="entry name" value="REC_hyHK_CKI1_RcsC-like"/>
    <property type="match status" value="1"/>
</dbReference>
<dbReference type="InterPro" id="IPR003594">
    <property type="entry name" value="HATPase_dom"/>
</dbReference>
<evidence type="ECO:0000256" key="6">
    <source>
        <dbReference type="ARBA" id="ARBA00022692"/>
    </source>
</evidence>
<dbReference type="SMART" id="SM00387">
    <property type="entry name" value="HATPase_c"/>
    <property type="match status" value="1"/>
</dbReference>
<feature type="modified residue" description="4-aspartylphosphate" evidence="10">
    <location>
        <position position="912"/>
    </location>
</feature>
<dbReference type="SMART" id="SM00091">
    <property type="entry name" value="PAS"/>
    <property type="match status" value="1"/>
</dbReference>
<evidence type="ECO:0000256" key="2">
    <source>
        <dbReference type="ARBA" id="ARBA00004370"/>
    </source>
</evidence>
<dbReference type="InterPro" id="IPR006189">
    <property type="entry name" value="CHASE_dom"/>
</dbReference>
<feature type="transmembrane region" description="Helical" evidence="11">
    <location>
        <begin position="28"/>
        <end position="48"/>
    </location>
</feature>
<dbReference type="SMART" id="SM00448">
    <property type="entry name" value="REC"/>
    <property type="match status" value="1"/>
</dbReference>
<feature type="transmembrane region" description="Helical" evidence="11">
    <location>
        <begin position="162"/>
        <end position="181"/>
    </location>
</feature>
<feature type="transmembrane region" description="Helical" evidence="11">
    <location>
        <begin position="437"/>
        <end position="456"/>
    </location>
</feature>
<dbReference type="InterPro" id="IPR042240">
    <property type="entry name" value="CHASE_sf"/>
</dbReference>
<dbReference type="PROSITE" id="PS50839">
    <property type="entry name" value="CHASE"/>
    <property type="match status" value="1"/>
</dbReference>
<evidence type="ECO:0000256" key="7">
    <source>
        <dbReference type="ARBA" id="ARBA00022777"/>
    </source>
</evidence>
<keyword evidence="16" id="KW-0067">ATP-binding</keyword>
<evidence type="ECO:0000256" key="9">
    <source>
        <dbReference type="ARBA" id="ARBA00023136"/>
    </source>
</evidence>
<dbReference type="RefSeq" id="WP_382408498.1">
    <property type="nucleotide sequence ID" value="NZ_JBHSGU010000003.1"/>
</dbReference>
<comment type="catalytic activity">
    <reaction evidence="1">
        <text>ATP + protein L-histidine = ADP + protein N-phospho-L-histidine.</text>
        <dbReference type="EC" id="2.7.13.3"/>
    </reaction>
</comment>
<dbReference type="Pfam" id="PF00989">
    <property type="entry name" value="PAS"/>
    <property type="match status" value="1"/>
</dbReference>
<feature type="transmembrane region" description="Helical" evidence="11">
    <location>
        <begin position="98"/>
        <end position="119"/>
    </location>
</feature>
<dbReference type="Gene3D" id="3.30.565.10">
    <property type="entry name" value="Histidine kinase-like ATPase, C-terminal domain"/>
    <property type="match status" value="1"/>
</dbReference>
<dbReference type="Proteomes" id="UP001595897">
    <property type="component" value="Unassembled WGS sequence"/>
</dbReference>
<dbReference type="PROSITE" id="PS50110">
    <property type="entry name" value="RESPONSE_REGULATORY"/>
    <property type="match status" value="1"/>
</dbReference>
<evidence type="ECO:0000256" key="4">
    <source>
        <dbReference type="ARBA" id="ARBA00022553"/>
    </source>
</evidence>
<dbReference type="Gene3D" id="1.10.287.130">
    <property type="match status" value="1"/>
</dbReference>
<comment type="subcellular location">
    <subcellularLocation>
        <location evidence="2">Membrane</location>
    </subcellularLocation>
</comment>
<accession>A0ABV9LW09</accession>
<dbReference type="CDD" id="cd16922">
    <property type="entry name" value="HATPase_EvgS-ArcB-TorS-like"/>
    <property type="match status" value="1"/>
</dbReference>
<reference evidence="17" key="1">
    <citation type="journal article" date="2019" name="Int. J. Syst. Evol. Microbiol.">
        <title>The Global Catalogue of Microorganisms (GCM) 10K type strain sequencing project: providing services to taxonomists for standard genome sequencing and annotation.</title>
        <authorList>
            <consortium name="The Broad Institute Genomics Platform"/>
            <consortium name="The Broad Institute Genome Sequencing Center for Infectious Disease"/>
            <person name="Wu L."/>
            <person name="Ma J."/>
        </authorList>
    </citation>
    <scope>NUCLEOTIDE SEQUENCE [LARGE SCALE GENOMIC DNA]</scope>
    <source>
        <strain evidence="17">KACC 12507</strain>
    </source>
</reference>
<keyword evidence="16" id="KW-0547">Nucleotide-binding</keyword>
<dbReference type="SMART" id="SM01079">
    <property type="entry name" value="CHASE"/>
    <property type="match status" value="1"/>
</dbReference>
<dbReference type="EMBL" id="JBHSGU010000003">
    <property type="protein sequence ID" value="MFC4700707.1"/>
    <property type="molecule type" value="Genomic_DNA"/>
</dbReference>
<dbReference type="InterPro" id="IPR000014">
    <property type="entry name" value="PAS"/>
</dbReference>
<dbReference type="Pfam" id="PF03924">
    <property type="entry name" value="CHASE"/>
    <property type="match status" value="1"/>
</dbReference>
<evidence type="ECO:0000256" key="10">
    <source>
        <dbReference type="PROSITE-ProRule" id="PRU00169"/>
    </source>
</evidence>
<dbReference type="Pfam" id="PF00512">
    <property type="entry name" value="HisKA"/>
    <property type="match status" value="1"/>
</dbReference>
<dbReference type="CDD" id="cd18773">
    <property type="entry name" value="PDC1_HK_sensor"/>
    <property type="match status" value="1"/>
</dbReference>
<dbReference type="SUPFAM" id="SSF47384">
    <property type="entry name" value="Homodimeric domain of signal transducing histidine kinase"/>
    <property type="match status" value="1"/>
</dbReference>
<evidence type="ECO:0000256" key="1">
    <source>
        <dbReference type="ARBA" id="ARBA00000085"/>
    </source>
</evidence>
<sequence length="986" mass="109481">MLISAIALYGWVNDTVILTNYVDSFPKMQFNTALCFSLLGISGILRVLSLHRVALACVTVCFAIALLTLMEYLLHLNLGIDTLFFAPKNSTMLHPGRMAPNTAVCFLAVSAIMMLELAIAKPSKALQSVSVTLITIPLTLAAISVLGYLLGLEIVLSEGHTARMSIPTSLCFLFLGIAFFYRENVTPLKDFVASKLYYVSICSVISVFVWQAFIVYEVNNASKNTEKQLTNLQSALTIHFTNTAQALERMANRWESVNGTDKSLWYIDAKDYIDNQPWYRAISWADADSTVRYLVPEASNPNVIGLALDRQATRAKALSEAKASNKTVFSEPITLVSGKLGLLAVTPLFNKNGRFDGYLVGAFELQKMFDHIVSVGYAQDLDVFLYQDDVLLYQSNPASLDFRGSVHAEASFFDYYRLSIRTQPEYMQSFRTSIPEFVLVIGLLVSTLLGIILFYWRENKLNIVELKTRQTQITESLLVQRAFMEQLGEAVIVTDAKGTIKEFTSSAQRLFLYDKDEAIGQNLKMLMPHDIARHHDDFLMRFNHQASTSVLGKTRQLIGVKKNGDEFPIAVVVTSVELNGELHFIGLLRDISIMLANEKALEEERLNAQRASQSKSEFLANMSHEIRTPMNGILGALQLLQLRVEEVKAKRLIDNALISSKSLLTIINDILDLSKIEANMLSLEQHDFSARQLLESVCSDLQPVASAKSIVINKHLADDFHDRWIGDQLRIRQVLVNIVSNAVKFTNRGEVNITLREKVMNGQTTLQISVKDTGIGMSEKAVRTLFDRFTQADSSTTRQYGGTGLGMAITYNLVSLMQGDIKVASKLNTGTQFVVNLPIQKAMTYAESVNNGAVSIPNLSGNTILIVEDNDINQAILSSMLAETKANIHIADNGAIGVEKAREHDYDLILMDIHMPVLDGFEACRTIKNTSPERTIIALTADLVSDNTQAYEAAGFDGHLGKPIIIEDLYTMLNKYLGKHSPPSTV</sequence>
<dbReference type="PANTHER" id="PTHR43047:SF64">
    <property type="entry name" value="HISTIDINE KINASE CONTAINING CHEY-HOMOLOGOUS RECEIVER DOMAIN AND PAS DOMAIN-RELATED"/>
    <property type="match status" value="1"/>
</dbReference>
<feature type="domain" description="CHASE" evidence="15">
    <location>
        <begin position="291"/>
        <end position="401"/>
    </location>
</feature>
<feature type="transmembrane region" description="Helical" evidence="11">
    <location>
        <begin position="55"/>
        <end position="78"/>
    </location>
</feature>
<keyword evidence="4 10" id="KW-0597">Phosphoprotein</keyword>
<protein>
    <recommendedName>
        <fullName evidence="3">histidine kinase</fullName>
        <ecNumber evidence="3">2.7.13.3</ecNumber>
    </recommendedName>
</protein>
<comment type="caution">
    <text evidence="16">The sequence shown here is derived from an EMBL/GenBank/DDBJ whole genome shotgun (WGS) entry which is preliminary data.</text>
</comment>
<dbReference type="Gene3D" id="3.40.50.2300">
    <property type="match status" value="1"/>
</dbReference>
<dbReference type="InterPro" id="IPR013767">
    <property type="entry name" value="PAS_fold"/>
</dbReference>
<dbReference type="Gene3D" id="3.30.450.20">
    <property type="entry name" value="PAS domain"/>
    <property type="match status" value="1"/>
</dbReference>
<evidence type="ECO:0000259" key="12">
    <source>
        <dbReference type="PROSITE" id="PS50109"/>
    </source>
</evidence>
<evidence type="ECO:0000256" key="3">
    <source>
        <dbReference type="ARBA" id="ARBA00012438"/>
    </source>
</evidence>
<organism evidence="16 17">
    <name type="scientific">Glaciecola siphonariae</name>
    <dbReference type="NCBI Taxonomy" id="521012"/>
    <lineage>
        <taxon>Bacteria</taxon>
        <taxon>Pseudomonadati</taxon>
        <taxon>Pseudomonadota</taxon>
        <taxon>Gammaproteobacteria</taxon>
        <taxon>Alteromonadales</taxon>
        <taxon>Alteromonadaceae</taxon>
        <taxon>Glaciecola</taxon>
    </lineage>
</organism>